<sequence>MNQRRPLGRRCVGQGQEKKAAEYGCCCEMPSKPLIIPAKACCRPTKSRGCAIYPFSRKVEEIMAKDRMKDLFGRLDSGETGNVIMEDYVKGICQIALSDVPVETLQIISLLRVQSRAFDQLHRSLTDKAPPGSQTSGPMQPGHRAATTCRPRSWPRSRIDLNSRGSELTVPLLTTPSQLEASRWTMR</sequence>
<proteinExistence type="predicted"/>
<organism evidence="2 3">
    <name type="scientific">Prorocentrum cordatum</name>
    <dbReference type="NCBI Taxonomy" id="2364126"/>
    <lineage>
        <taxon>Eukaryota</taxon>
        <taxon>Sar</taxon>
        <taxon>Alveolata</taxon>
        <taxon>Dinophyceae</taxon>
        <taxon>Prorocentrales</taxon>
        <taxon>Prorocentraceae</taxon>
        <taxon>Prorocentrum</taxon>
    </lineage>
</organism>
<evidence type="ECO:0008006" key="4">
    <source>
        <dbReference type="Google" id="ProtNLM"/>
    </source>
</evidence>
<gene>
    <name evidence="2" type="ORF">PCOR1329_LOCUS1973</name>
</gene>
<dbReference type="EMBL" id="CAUYUJ010000481">
    <property type="protein sequence ID" value="CAK0790778.1"/>
    <property type="molecule type" value="Genomic_DNA"/>
</dbReference>
<name>A0ABN9PEI0_9DINO</name>
<protein>
    <recommendedName>
        <fullName evidence="4">EF-hand domain-containing protein</fullName>
    </recommendedName>
</protein>
<accession>A0ABN9PEI0</accession>
<evidence type="ECO:0000313" key="3">
    <source>
        <dbReference type="Proteomes" id="UP001189429"/>
    </source>
</evidence>
<evidence type="ECO:0000313" key="2">
    <source>
        <dbReference type="EMBL" id="CAK0790778.1"/>
    </source>
</evidence>
<evidence type="ECO:0000256" key="1">
    <source>
        <dbReference type="SAM" id="MobiDB-lite"/>
    </source>
</evidence>
<comment type="caution">
    <text evidence="2">The sequence shown here is derived from an EMBL/GenBank/DDBJ whole genome shotgun (WGS) entry which is preliminary data.</text>
</comment>
<keyword evidence="3" id="KW-1185">Reference proteome</keyword>
<reference evidence="2" key="1">
    <citation type="submission" date="2023-10" db="EMBL/GenBank/DDBJ databases">
        <authorList>
            <person name="Chen Y."/>
            <person name="Shah S."/>
            <person name="Dougan E. K."/>
            <person name="Thang M."/>
            <person name="Chan C."/>
        </authorList>
    </citation>
    <scope>NUCLEOTIDE SEQUENCE [LARGE SCALE GENOMIC DNA]</scope>
</reference>
<feature type="region of interest" description="Disordered" evidence="1">
    <location>
        <begin position="125"/>
        <end position="160"/>
    </location>
</feature>
<dbReference type="Proteomes" id="UP001189429">
    <property type="component" value="Unassembled WGS sequence"/>
</dbReference>